<comment type="similarity">
    <text evidence="2">Belongs to the binding-protein-dependent transport system permease family. HisMQ subfamily.</text>
</comment>
<sequence>MDWHPDWAGVLTGQPWQWILSGFSATLYITLVSSLLATGLTVLLLGLRLVPGRLCRGLVAVYVSIFRNTPLLVQLLFWYFAAWAGLPQSWRFYIGDVHSWAILPVNVSWLAPEFLSAAWGLGLFGAAFFIQEIQAGLNAVPAGQREAALSQGFSSWSLYRLILLPQGLTNAWQPLVGQYLNLMKLSSLASGISYAELTYQISRIESYNAHALEGYAVGTLVYLLIGVVMSMLLLAVGPERQHRARLAASGVNPTETLFPGAVAALHDQERRKDDA</sequence>
<dbReference type="PANTHER" id="PTHR30614:SF47">
    <property type="entry name" value="ABC TRANSPORTER PERMEASE"/>
    <property type="match status" value="1"/>
</dbReference>
<evidence type="ECO:0000256" key="2">
    <source>
        <dbReference type="ARBA" id="ARBA00010072"/>
    </source>
</evidence>
<feature type="transmembrane region" description="Helical" evidence="10">
    <location>
        <begin position="25"/>
        <end position="47"/>
    </location>
</feature>
<dbReference type="OrthoDB" id="6534575at2"/>
<keyword evidence="7" id="KW-0029">Amino-acid transport</keyword>
<keyword evidence="8 10" id="KW-1133">Transmembrane helix</keyword>
<keyword evidence="13" id="KW-1185">Reference proteome</keyword>
<feature type="transmembrane region" description="Helical" evidence="10">
    <location>
        <begin position="215"/>
        <end position="236"/>
    </location>
</feature>
<dbReference type="GO" id="GO:0006865">
    <property type="term" value="P:amino acid transport"/>
    <property type="evidence" value="ECO:0007669"/>
    <property type="project" value="UniProtKB-KW"/>
</dbReference>
<dbReference type="InterPro" id="IPR010065">
    <property type="entry name" value="AA_ABC_transptr_permease_3TM"/>
</dbReference>
<dbReference type="CDD" id="cd06261">
    <property type="entry name" value="TM_PBP2"/>
    <property type="match status" value="1"/>
</dbReference>
<evidence type="ECO:0000313" key="13">
    <source>
        <dbReference type="Proteomes" id="UP000295719"/>
    </source>
</evidence>
<evidence type="ECO:0000256" key="3">
    <source>
        <dbReference type="ARBA" id="ARBA00022448"/>
    </source>
</evidence>
<evidence type="ECO:0000259" key="11">
    <source>
        <dbReference type="PROSITE" id="PS50928"/>
    </source>
</evidence>
<keyword evidence="4" id="KW-1003">Cell membrane</keyword>
<evidence type="ECO:0000256" key="9">
    <source>
        <dbReference type="ARBA" id="ARBA00023136"/>
    </source>
</evidence>
<evidence type="ECO:0000256" key="10">
    <source>
        <dbReference type="RuleBase" id="RU363032"/>
    </source>
</evidence>
<reference evidence="12 13" key="1">
    <citation type="submission" date="2019-03" db="EMBL/GenBank/DDBJ databases">
        <title>Genomic Encyclopedia of Type Strains, Phase IV (KMG-IV): sequencing the most valuable type-strain genomes for metagenomic binning, comparative biology and taxonomic classification.</title>
        <authorList>
            <person name="Goeker M."/>
        </authorList>
    </citation>
    <scope>NUCLEOTIDE SEQUENCE [LARGE SCALE GENOMIC DNA]</scope>
    <source>
        <strain evidence="12 13">DSM 19580</strain>
    </source>
</reference>
<dbReference type="AlphaFoldDB" id="A0A4R3YNR5"/>
<organism evidence="12 13">
    <name type="scientific">Biostraticola tofi</name>
    <dbReference type="NCBI Taxonomy" id="466109"/>
    <lineage>
        <taxon>Bacteria</taxon>
        <taxon>Pseudomonadati</taxon>
        <taxon>Pseudomonadota</taxon>
        <taxon>Gammaproteobacteria</taxon>
        <taxon>Enterobacterales</taxon>
        <taxon>Bruguierivoracaceae</taxon>
        <taxon>Biostraticola</taxon>
    </lineage>
</organism>
<keyword evidence="3 10" id="KW-0813">Transport</keyword>
<dbReference type="InterPro" id="IPR000515">
    <property type="entry name" value="MetI-like"/>
</dbReference>
<feature type="domain" description="ABC transmembrane type-1" evidence="11">
    <location>
        <begin position="23"/>
        <end position="233"/>
    </location>
</feature>
<proteinExistence type="inferred from homology"/>
<protein>
    <submittedName>
        <fullName evidence="12">Polar amino acid transport system permease protein</fullName>
    </submittedName>
</protein>
<evidence type="ECO:0000256" key="4">
    <source>
        <dbReference type="ARBA" id="ARBA00022475"/>
    </source>
</evidence>
<keyword evidence="6 10" id="KW-0812">Transmembrane</keyword>
<dbReference type="EMBL" id="SMCR01000007">
    <property type="protein sequence ID" value="TCV94317.1"/>
    <property type="molecule type" value="Genomic_DNA"/>
</dbReference>
<evidence type="ECO:0000256" key="8">
    <source>
        <dbReference type="ARBA" id="ARBA00022989"/>
    </source>
</evidence>
<keyword evidence="9 10" id="KW-0472">Membrane</keyword>
<evidence type="ECO:0000256" key="6">
    <source>
        <dbReference type="ARBA" id="ARBA00022692"/>
    </source>
</evidence>
<gene>
    <name evidence="12" type="ORF">EDC52_10757</name>
</gene>
<dbReference type="Gene3D" id="1.10.3720.10">
    <property type="entry name" value="MetI-like"/>
    <property type="match status" value="1"/>
</dbReference>
<dbReference type="Pfam" id="PF00528">
    <property type="entry name" value="BPD_transp_1"/>
    <property type="match status" value="1"/>
</dbReference>
<accession>A0A4R3YNR5</accession>
<dbReference type="GO" id="GO:0022857">
    <property type="term" value="F:transmembrane transporter activity"/>
    <property type="evidence" value="ECO:0007669"/>
    <property type="project" value="InterPro"/>
</dbReference>
<comment type="subcellular location">
    <subcellularLocation>
        <location evidence="1">Cell inner membrane</location>
        <topology evidence="1">Multi-pass membrane protein</topology>
    </subcellularLocation>
    <subcellularLocation>
        <location evidence="10">Cell membrane</location>
        <topology evidence="10">Multi-pass membrane protein</topology>
    </subcellularLocation>
</comment>
<dbReference type="Proteomes" id="UP000295719">
    <property type="component" value="Unassembled WGS sequence"/>
</dbReference>
<dbReference type="GO" id="GO:0043190">
    <property type="term" value="C:ATP-binding cassette (ABC) transporter complex"/>
    <property type="evidence" value="ECO:0007669"/>
    <property type="project" value="InterPro"/>
</dbReference>
<evidence type="ECO:0000313" key="12">
    <source>
        <dbReference type="EMBL" id="TCV94317.1"/>
    </source>
</evidence>
<name>A0A4R3YNR5_9GAMM</name>
<dbReference type="SUPFAM" id="SSF161098">
    <property type="entry name" value="MetI-like"/>
    <property type="match status" value="1"/>
</dbReference>
<evidence type="ECO:0000256" key="1">
    <source>
        <dbReference type="ARBA" id="ARBA00004429"/>
    </source>
</evidence>
<dbReference type="RefSeq" id="WP_131866024.1">
    <property type="nucleotide sequence ID" value="NZ_SMCR01000007.1"/>
</dbReference>
<comment type="caution">
    <text evidence="12">The sequence shown here is derived from an EMBL/GenBank/DDBJ whole genome shotgun (WGS) entry which is preliminary data.</text>
</comment>
<keyword evidence="5" id="KW-0997">Cell inner membrane</keyword>
<dbReference type="NCBIfam" id="TIGR01726">
    <property type="entry name" value="HEQRo_perm_3TM"/>
    <property type="match status" value="1"/>
</dbReference>
<feature type="transmembrane region" description="Helical" evidence="10">
    <location>
        <begin position="59"/>
        <end position="81"/>
    </location>
</feature>
<dbReference type="PANTHER" id="PTHR30614">
    <property type="entry name" value="MEMBRANE COMPONENT OF AMINO ACID ABC TRANSPORTER"/>
    <property type="match status" value="1"/>
</dbReference>
<evidence type="ECO:0000256" key="5">
    <source>
        <dbReference type="ARBA" id="ARBA00022519"/>
    </source>
</evidence>
<dbReference type="PROSITE" id="PS50928">
    <property type="entry name" value="ABC_TM1"/>
    <property type="match status" value="1"/>
</dbReference>
<dbReference type="InterPro" id="IPR043429">
    <property type="entry name" value="ArtM/GltK/GlnP/TcyL/YhdX-like"/>
</dbReference>
<evidence type="ECO:0000256" key="7">
    <source>
        <dbReference type="ARBA" id="ARBA00022970"/>
    </source>
</evidence>
<dbReference type="InterPro" id="IPR035906">
    <property type="entry name" value="MetI-like_sf"/>
</dbReference>